<name>W2ZNE9_PHYNI</name>
<evidence type="ECO:0000256" key="1">
    <source>
        <dbReference type="SAM" id="Coils"/>
    </source>
</evidence>
<feature type="compositionally biased region" description="Low complexity" evidence="2">
    <location>
        <begin position="75"/>
        <end position="84"/>
    </location>
</feature>
<sequence length="838" mass="89031">MSRREPRPRGALNHALHRAYDALLPQRRRDPTRLEESHPGDTDRSPGQPSSAASLQPPSGTSLPMDPEPTPTPAAPTAAASPAALPTGTRSLALIPVDSPAPAEPSEELTVDSLCNLLAESADATVDSVRTALLPYLTLMTRHQVQLSISPPLQGDILTQRRLNDALGFDQVLAAIQSLSDTLPDLPHAVGELTAELKISREEAAAAKRLLVPVQLRVESLETLLNKSTAELNGLQAEIKRLKSANVRIGSLLEKSKESMDVQTENLQLMKYAEQNANTENTRKLHELLLKATRGTWVDADTAALIADLGDRNLHLLRTNRALRGFVSFAGMDPNTLALAIQCFRATEVYLLTLGLDQDAFLALQRFNEAGDQEDPFALAEALAKTAQQVQSSASKRSRHGSDDGSSDNSSEDKTPIPSGQASRAGSAVDAGEGSAAAASSPTSGRRGFHMPKAWKNKPKSKRQKAASRSPTSVRSRSSQVSHRSTSRPPAHSPSVAHAKSPASRPRSRSHSVSSRPTASKPPAFPASVPVTPPKAGPSKDDQPPMVVDLTRDESDEDMEEEPAAAPTNSEGAELQSYELEMLLLFGSDDDEDAPSGLKAPRKPEGLTSPYHSSSDEDTPSPPKRSDSTLISKQPSVPPPRSSDSSDSDEGGASNGSHDGDGASGDDSRDDEPSFDFPSGDTADDEDIPPPTEASPASAAVEGSIAGVPTTSFPRTSRPESSPPVADSASREASSRTPQASSPMSRVLTSPTTPRRRHHPPPGSALSQTSLLPQEAGPGRVIVATYTSRRRRGDPDPPTPLPMTYESFRQKVKSVTGLHGCGAHMGTEYPKSKQTLST</sequence>
<evidence type="ECO:0000313" key="4">
    <source>
        <dbReference type="Proteomes" id="UP000018948"/>
    </source>
</evidence>
<proteinExistence type="predicted"/>
<feature type="compositionally biased region" description="Low complexity" evidence="2">
    <location>
        <begin position="468"/>
        <end position="489"/>
    </location>
</feature>
<dbReference type="EMBL" id="ANIY01001218">
    <property type="protein sequence ID" value="ETP48555.1"/>
    <property type="molecule type" value="Genomic_DNA"/>
</dbReference>
<feature type="compositionally biased region" description="Low complexity" evidence="2">
    <location>
        <begin position="45"/>
        <end position="60"/>
    </location>
</feature>
<feature type="compositionally biased region" description="Basic and acidic residues" evidence="2">
    <location>
        <begin position="27"/>
        <end position="44"/>
    </location>
</feature>
<dbReference type="Proteomes" id="UP000018948">
    <property type="component" value="Unassembled WGS sequence"/>
</dbReference>
<evidence type="ECO:0000256" key="2">
    <source>
        <dbReference type="SAM" id="MobiDB-lite"/>
    </source>
</evidence>
<feature type="region of interest" description="Disordered" evidence="2">
    <location>
        <begin position="1"/>
        <end position="84"/>
    </location>
</feature>
<feature type="region of interest" description="Disordered" evidence="2">
    <location>
        <begin position="388"/>
        <end position="804"/>
    </location>
</feature>
<reference evidence="3 4" key="1">
    <citation type="submission" date="2013-11" db="EMBL/GenBank/DDBJ databases">
        <title>The Genome Sequence of Phytophthora parasitica P10297.</title>
        <authorList>
            <consortium name="The Broad Institute Genomics Platform"/>
            <person name="Russ C."/>
            <person name="Tyler B."/>
            <person name="Panabieres F."/>
            <person name="Shan W."/>
            <person name="Tripathy S."/>
            <person name="Grunwald N."/>
            <person name="Machado M."/>
            <person name="Johnson C.S."/>
            <person name="Walker B."/>
            <person name="Young S.K."/>
            <person name="Zeng Q."/>
            <person name="Gargeya S."/>
            <person name="Fitzgerald M."/>
            <person name="Haas B."/>
            <person name="Abouelleil A."/>
            <person name="Allen A.W."/>
            <person name="Alvarado L."/>
            <person name="Arachchi H.M."/>
            <person name="Berlin A.M."/>
            <person name="Chapman S.B."/>
            <person name="Gainer-Dewar J."/>
            <person name="Goldberg J."/>
            <person name="Griggs A."/>
            <person name="Gujja S."/>
            <person name="Hansen M."/>
            <person name="Howarth C."/>
            <person name="Imamovic A."/>
            <person name="Ireland A."/>
            <person name="Larimer J."/>
            <person name="McCowan C."/>
            <person name="Murphy C."/>
            <person name="Pearson M."/>
            <person name="Poon T.W."/>
            <person name="Priest M."/>
            <person name="Roberts A."/>
            <person name="Saif S."/>
            <person name="Shea T."/>
            <person name="Sisk P."/>
            <person name="Sykes S."/>
            <person name="Wortman J."/>
            <person name="Nusbaum C."/>
            <person name="Birren B."/>
        </authorList>
    </citation>
    <scope>NUCLEOTIDE SEQUENCE [LARGE SCALE GENOMIC DNA]</scope>
    <source>
        <strain evidence="3 4">P10297</strain>
    </source>
</reference>
<feature type="compositionally biased region" description="Acidic residues" evidence="2">
    <location>
        <begin position="554"/>
        <end position="563"/>
    </location>
</feature>
<feature type="compositionally biased region" description="Low complexity" evidence="2">
    <location>
        <begin position="425"/>
        <end position="446"/>
    </location>
</feature>
<feature type="compositionally biased region" description="Polar residues" evidence="2">
    <location>
        <begin position="735"/>
        <end position="750"/>
    </location>
</feature>
<feature type="compositionally biased region" description="Low complexity" evidence="2">
    <location>
        <begin position="497"/>
        <end position="519"/>
    </location>
</feature>
<protein>
    <submittedName>
        <fullName evidence="3">Uncharacterized protein</fullName>
    </submittedName>
</protein>
<feature type="compositionally biased region" description="Basic residues" evidence="2">
    <location>
        <begin position="447"/>
        <end position="466"/>
    </location>
</feature>
<organism evidence="3 4">
    <name type="scientific">Phytophthora nicotianae P10297</name>
    <dbReference type="NCBI Taxonomy" id="1317064"/>
    <lineage>
        <taxon>Eukaryota</taxon>
        <taxon>Sar</taxon>
        <taxon>Stramenopiles</taxon>
        <taxon>Oomycota</taxon>
        <taxon>Peronosporomycetes</taxon>
        <taxon>Peronosporales</taxon>
        <taxon>Peronosporaceae</taxon>
        <taxon>Phytophthora</taxon>
    </lineage>
</organism>
<feature type="region of interest" description="Disordered" evidence="2">
    <location>
        <begin position="819"/>
        <end position="838"/>
    </location>
</feature>
<feature type="coiled-coil region" evidence="1">
    <location>
        <begin position="218"/>
        <end position="245"/>
    </location>
</feature>
<accession>W2ZNE9</accession>
<keyword evidence="1" id="KW-0175">Coiled coil</keyword>
<gene>
    <name evidence="3" type="ORF">F442_05711</name>
</gene>
<evidence type="ECO:0000313" key="3">
    <source>
        <dbReference type="EMBL" id="ETP48555.1"/>
    </source>
</evidence>
<dbReference type="AlphaFoldDB" id="W2ZNE9"/>
<comment type="caution">
    <text evidence="3">The sequence shown here is derived from an EMBL/GenBank/DDBJ whole genome shotgun (WGS) entry which is preliminary data.</text>
</comment>